<feature type="compositionally biased region" description="Polar residues" evidence="1">
    <location>
        <begin position="37"/>
        <end position="47"/>
    </location>
</feature>
<proteinExistence type="predicted"/>
<comment type="caution">
    <text evidence="2">The sequence shown here is derived from an EMBL/GenBank/DDBJ whole genome shotgun (WGS) entry which is preliminary data.</text>
</comment>
<reference evidence="2" key="1">
    <citation type="submission" date="2023-03" db="EMBL/GenBank/DDBJ databases">
        <title>Massive genome expansion in bonnet fungi (Mycena s.s.) driven by repeated elements and novel gene families across ecological guilds.</title>
        <authorList>
            <consortium name="Lawrence Berkeley National Laboratory"/>
            <person name="Harder C.B."/>
            <person name="Miyauchi S."/>
            <person name="Viragh M."/>
            <person name="Kuo A."/>
            <person name="Thoen E."/>
            <person name="Andreopoulos B."/>
            <person name="Lu D."/>
            <person name="Skrede I."/>
            <person name="Drula E."/>
            <person name="Henrissat B."/>
            <person name="Morin E."/>
            <person name="Kohler A."/>
            <person name="Barry K."/>
            <person name="LaButti K."/>
            <person name="Morin E."/>
            <person name="Salamov A."/>
            <person name="Lipzen A."/>
            <person name="Mereny Z."/>
            <person name="Hegedus B."/>
            <person name="Baldrian P."/>
            <person name="Stursova M."/>
            <person name="Weitz H."/>
            <person name="Taylor A."/>
            <person name="Grigoriev I.V."/>
            <person name="Nagy L.G."/>
            <person name="Martin F."/>
            <person name="Kauserud H."/>
        </authorList>
    </citation>
    <scope>NUCLEOTIDE SEQUENCE</scope>
    <source>
        <strain evidence="2">CBHHK067</strain>
    </source>
</reference>
<protein>
    <submittedName>
        <fullName evidence="2">Uncharacterized protein</fullName>
    </submittedName>
</protein>
<organism evidence="2 3">
    <name type="scientific">Mycena rosella</name>
    <name type="common">Pink bonnet</name>
    <name type="synonym">Agaricus rosellus</name>
    <dbReference type="NCBI Taxonomy" id="1033263"/>
    <lineage>
        <taxon>Eukaryota</taxon>
        <taxon>Fungi</taxon>
        <taxon>Dikarya</taxon>
        <taxon>Basidiomycota</taxon>
        <taxon>Agaricomycotina</taxon>
        <taxon>Agaricomycetes</taxon>
        <taxon>Agaricomycetidae</taxon>
        <taxon>Agaricales</taxon>
        <taxon>Marasmiineae</taxon>
        <taxon>Mycenaceae</taxon>
        <taxon>Mycena</taxon>
    </lineage>
</organism>
<evidence type="ECO:0000256" key="1">
    <source>
        <dbReference type="SAM" id="MobiDB-lite"/>
    </source>
</evidence>
<accession>A0AAD7G1K4</accession>
<evidence type="ECO:0000313" key="3">
    <source>
        <dbReference type="Proteomes" id="UP001221757"/>
    </source>
</evidence>
<dbReference type="Proteomes" id="UP001221757">
    <property type="component" value="Unassembled WGS sequence"/>
</dbReference>
<keyword evidence="3" id="KW-1185">Reference proteome</keyword>
<gene>
    <name evidence="2" type="ORF">B0H17DRAFT_1145647</name>
</gene>
<dbReference type="AlphaFoldDB" id="A0AAD7G1K4"/>
<dbReference type="EMBL" id="JARKIE010000281">
    <property type="protein sequence ID" value="KAJ7658430.1"/>
    <property type="molecule type" value="Genomic_DNA"/>
</dbReference>
<sequence length="207" mass="22354">MGNPPPLPPPNFSGGNVADPPTIRISPGDHQVGQHPASRTRTPQPQYMQAPGSGGRRPGTTLTTAGSLPPAWMGAERRSGFSAAAENITPTIPAPLIRNHDNPVKNQRETFINPRVSFARLRVSGNHQTKIGFIWVEASLDTGETARSNTELFSFYVTLTRETSRTAYGGPPRIGRLPAAKYLIQYAAPPWLGHLLPAARPESVSHL</sequence>
<feature type="compositionally biased region" description="Pro residues" evidence="1">
    <location>
        <begin position="1"/>
        <end position="11"/>
    </location>
</feature>
<name>A0AAD7G1K4_MYCRO</name>
<feature type="region of interest" description="Disordered" evidence="1">
    <location>
        <begin position="1"/>
        <end position="70"/>
    </location>
</feature>
<evidence type="ECO:0000313" key="2">
    <source>
        <dbReference type="EMBL" id="KAJ7658430.1"/>
    </source>
</evidence>